<dbReference type="KEGG" id="pam:PANA_1688"/>
<dbReference type="PANTHER" id="PTHR35531">
    <property type="entry name" value="INNER MEMBRANE PROTEIN YBCI-RELATED"/>
    <property type="match status" value="1"/>
</dbReference>
<dbReference type="STRING" id="706191.PANA_1688"/>
<evidence type="ECO:0000313" key="1">
    <source>
        <dbReference type="EMBL" id="ADD76855.1"/>
    </source>
</evidence>
<dbReference type="InterPro" id="IPR007404">
    <property type="entry name" value="YdjM-like"/>
</dbReference>
<dbReference type="eggNOG" id="COG1988">
    <property type="taxonomic scope" value="Bacteria"/>
</dbReference>
<proteinExistence type="predicted"/>
<protein>
    <submittedName>
        <fullName evidence="1">YdjM</fullName>
    </submittedName>
</protein>
<accession>D4GDG8</accession>
<dbReference type="Proteomes" id="UP000001702">
    <property type="component" value="Chromosome"/>
</dbReference>
<dbReference type="HOGENOM" id="CLU_097802_2_0_6"/>
<dbReference type="Pfam" id="PF04307">
    <property type="entry name" value="YdjM"/>
    <property type="match status" value="1"/>
</dbReference>
<dbReference type="EMBL" id="CP001875">
    <property type="protein sequence ID" value="ADD76855.1"/>
    <property type="molecule type" value="Genomic_DNA"/>
</dbReference>
<reference evidence="1 2" key="1">
    <citation type="journal article" date="2010" name="J. Bacteriol.">
        <title>Genome sequence of Pantoea ananatis LMG20103, the causative agent of Eucalyptus blight and dieback.</title>
        <authorList>
            <person name="De Maayer P."/>
            <person name="Chan W.Y."/>
            <person name="Venter S.N."/>
            <person name="Toth I.K."/>
            <person name="Birch P.R."/>
            <person name="Joubert F."/>
            <person name="Coutinho T.A."/>
        </authorList>
    </citation>
    <scope>NUCLEOTIDE SEQUENCE [LARGE SCALE GENOMIC DNA]</scope>
    <source>
        <strain evidence="1 2">LMG 20103</strain>
    </source>
</reference>
<keyword evidence="2" id="KW-1185">Reference proteome</keyword>
<name>D4GDG8_PANAM</name>
<sequence>MHRLKKLTLRYSVTGSHLLDKSLYWMHRQFLQPGFIMTAEGHIFFAVASAIFAKRAELTPVMAHADWWHLIPATLLTCLLPDIDHPKSLLGQRLRWLSHPIARAFGHRGFTHSLLAVAASLWLFQINVPKSWPLPADVLQGMTLGYLSHIVADMLTPAGVPLLWPCRWRFRLPVLNSQKGNQLERALCLCLIGYALWFPVGMPSFGENGWPAQVFDTLQNGVSRLISAQSER</sequence>
<dbReference type="NCBIfam" id="NF008651">
    <property type="entry name" value="PRK11648.1"/>
    <property type="match status" value="1"/>
</dbReference>
<dbReference type="AlphaFoldDB" id="D4GDG8"/>
<evidence type="ECO:0000313" key="2">
    <source>
        <dbReference type="Proteomes" id="UP000001702"/>
    </source>
</evidence>
<gene>
    <name evidence="1" type="primary">ydjM</name>
    <name evidence="1" type="ordered locus">PANA_1688</name>
</gene>
<dbReference type="PANTHER" id="PTHR35531:SF1">
    <property type="entry name" value="INNER MEMBRANE PROTEIN YBCI-RELATED"/>
    <property type="match status" value="1"/>
</dbReference>
<organism evidence="1 2">
    <name type="scientific">Pantoea ananatis (strain LMG 20103)</name>
    <dbReference type="NCBI Taxonomy" id="706191"/>
    <lineage>
        <taxon>Bacteria</taxon>
        <taxon>Pseudomonadati</taxon>
        <taxon>Pseudomonadota</taxon>
        <taxon>Gammaproteobacteria</taxon>
        <taxon>Enterobacterales</taxon>
        <taxon>Erwiniaceae</taxon>
        <taxon>Pantoea</taxon>
    </lineage>
</organism>